<protein>
    <submittedName>
        <fullName evidence="1">HNH endonuclease</fullName>
    </submittedName>
</protein>
<dbReference type="Proteomes" id="UP001527181">
    <property type="component" value="Unassembled WGS sequence"/>
</dbReference>
<evidence type="ECO:0000313" key="1">
    <source>
        <dbReference type="EMBL" id="MCY9762625.1"/>
    </source>
</evidence>
<dbReference type="CDD" id="cd00085">
    <property type="entry name" value="HNHc"/>
    <property type="match status" value="1"/>
</dbReference>
<evidence type="ECO:0000313" key="2">
    <source>
        <dbReference type="Proteomes" id="UP001527181"/>
    </source>
</evidence>
<name>A0ABT4H0X0_PAEAL</name>
<keyword evidence="1" id="KW-0378">Hydrolase</keyword>
<keyword evidence="1" id="KW-0255">Endonuclease</keyword>
<dbReference type="GO" id="GO:0004519">
    <property type="term" value="F:endonuclease activity"/>
    <property type="evidence" value="ECO:0007669"/>
    <property type="project" value="UniProtKB-KW"/>
</dbReference>
<dbReference type="EMBL" id="JAMDNP010000039">
    <property type="protein sequence ID" value="MCY9762625.1"/>
    <property type="molecule type" value="Genomic_DNA"/>
</dbReference>
<keyword evidence="2" id="KW-1185">Reference proteome</keyword>
<proteinExistence type="predicted"/>
<dbReference type="RefSeq" id="WP_005543847.1">
    <property type="nucleotide sequence ID" value="NZ_JAMDLX010000117.1"/>
</dbReference>
<organism evidence="1 2">
    <name type="scientific">Paenibacillus alvei</name>
    <name type="common">Bacillus alvei</name>
    <dbReference type="NCBI Taxonomy" id="44250"/>
    <lineage>
        <taxon>Bacteria</taxon>
        <taxon>Bacillati</taxon>
        <taxon>Bacillota</taxon>
        <taxon>Bacilli</taxon>
        <taxon>Bacillales</taxon>
        <taxon>Paenibacillaceae</taxon>
        <taxon>Paenibacillus</taxon>
    </lineage>
</organism>
<dbReference type="InterPro" id="IPR003615">
    <property type="entry name" value="HNH_nuc"/>
</dbReference>
<keyword evidence="1" id="KW-0540">Nuclease</keyword>
<sequence>MAFVKKKKKEIQPWRKQILAHHQHTPTRADRAEFPHDVVKELIEEADGICQCGCGRPDDDTHHVMPRGRGGRGVKTNGMRVNRFCHTRIQDNEEELQKWILIYRTRHGNHFWFDEQDWEEHNRRQAELKKAEIEERLKMKRVEPIMELLSTAAGRRLKAQEKRFIESLSEKNAITFGELMKDIVSASTQEKPFGYGWFDD</sequence>
<accession>A0ABT4H0X0</accession>
<gene>
    <name evidence="1" type="ORF">M5X12_18995</name>
</gene>
<dbReference type="GeneID" id="94487848"/>
<reference evidence="1 2" key="1">
    <citation type="submission" date="2022-05" db="EMBL/GenBank/DDBJ databases">
        <title>Genome Sequencing of Bee-Associated Microbes.</title>
        <authorList>
            <person name="Dunlap C."/>
        </authorList>
    </citation>
    <scope>NUCLEOTIDE SEQUENCE [LARGE SCALE GENOMIC DNA]</scope>
    <source>
        <strain evidence="1 2">NRRL B-04010</strain>
    </source>
</reference>
<comment type="caution">
    <text evidence="1">The sequence shown here is derived from an EMBL/GenBank/DDBJ whole genome shotgun (WGS) entry which is preliminary data.</text>
</comment>